<feature type="compositionally biased region" description="Low complexity" evidence="2">
    <location>
        <begin position="429"/>
        <end position="446"/>
    </location>
</feature>
<gene>
    <name evidence="3" type="ORF">HAKA00212_LOCUS13459</name>
    <name evidence="4" type="ORF">HAKA00212_LOCUS13470</name>
</gene>
<feature type="compositionally biased region" description="Low complexity" evidence="2">
    <location>
        <begin position="284"/>
        <end position="293"/>
    </location>
</feature>
<name>A0A6V1RHF1_HETAK</name>
<feature type="compositionally biased region" description="Polar residues" evidence="2">
    <location>
        <begin position="485"/>
        <end position="494"/>
    </location>
</feature>
<keyword evidence="1" id="KW-0175">Coiled coil</keyword>
<feature type="compositionally biased region" description="Acidic residues" evidence="2">
    <location>
        <begin position="550"/>
        <end position="564"/>
    </location>
</feature>
<feature type="compositionally biased region" description="Polar residues" evidence="2">
    <location>
        <begin position="357"/>
        <end position="369"/>
    </location>
</feature>
<reference evidence="3" key="1">
    <citation type="submission" date="2021-01" db="EMBL/GenBank/DDBJ databases">
        <authorList>
            <person name="Corre E."/>
            <person name="Pelletier E."/>
            <person name="Niang G."/>
            <person name="Scheremetjew M."/>
            <person name="Finn R."/>
            <person name="Kale V."/>
            <person name="Holt S."/>
            <person name="Cochrane G."/>
            <person name="Meng A."/>
            <person name="Brown T."/>
            <person name="Cohen L."/>
        </authorList>
    </citation>
    <scope>NUCLEOTIDE SEQUENCE</scope>
    <source>
        <strain evidence="3">CCMP3107</strain>
    </source>
</reference>
<protein>
    <recommendedName>
        <fullName evidence="5">BZIP domain-containing protein</fullName>
    </recommendedName>
</protein>
<feature type="compositionally biased region" description="Basic and acidic residues" evidence="2">
    <location>
        <begin position="386"/>
        <end position="397"/>
    </location>
</feature>
<dbReference type="GO" id="GO:0003700">
    <property type="term" value="F:DNA-binding transcription factor activity"/>
    <property type="evidence" value="ECO:0007669"/>
    <property type="project" value="InterPro"/>
</dbReference>
<feature type="compositionally biased region" description="Acidic residues" evidence="2">
    <location>
        <begin position="519"/>
        <end position="537"/>
    </location>
</feature>
<feature type="compositionally biased region" description="Basic and acidic residues" evidence="2">
    <location>
        <begin position="539"/>
        <end position="549"/>
    </location>
</feature>
<feature type="compositionally biased region" description="Low complexity" evidence="2">
    <location>
        <begin position="342"/>
        <end position="352"/>
    </location>
</feature>
<dbReference type="SUPFAM" id="SSF55785">
    <property type="entry name" value="PYP-like sensor domain (PAS domain)"/>
    <property type="match status" value="1"/>
</dbReference>
<accession>A0A6V1RHF1</accession>
<evidence type="ECO:0000256" key="1">
    <source>
        <dbReference type="SAM" id="Coils"/>
    </source>
</evidence>
<feature type="compositionally biased region" description="Low complexity" evidence="2">
    <location>
        <begin position="459"/>
        <end position="484"/>
    </location>
</feature>
<feature type="compositionally biased region" description="Gly residues" evidence="2">
    <location>
        <begin position="419"/>
        <end position="428"/>
    </location>
</feature>
<dbReference type="Gene3D" id="3.30.450.20">
    <property type="entry name" value="PAS domain"/>
    <property type="match status" value="1"/>
</dbReference>
<dbReference type="AlphaFoldDB" id="A0A6V1RHF1"/>
<dbReference type="InterPro" id="IPR035965">
    <property type="entry name" value="PAS-like_dom_sf"/>
</dbReference>
<proteinExistence type="predicted"/>
<feature type="compositionally biased region" description="Basic residues" evidence="2">
    <location>
        <begin position="319"/>
        <end position="332"/>
    </location>
</feature>
<sequence>MAQHQQPSPHPPHAPHGLANLQQLSAAYQLLGYGPAPPGQPQPGASQAVVLPPEFTRLMPVAPGAPAVNPGIPQVSHQLPNHVSGAAVPSPFMAPAAAVYEQPVFQTTADAQLRNPATNQLMDRKIQKRAANRKSAQLSRKRKKAFVDELKAENATLKRNKDILDCIPDLVFAFDALSGKIVFASNSVYQCLQVPTARLLDLSIFNLVTESSGKKLKELLDKVVNTRPAQEQRLDLPGRIELCFLTKYMTRVWGELDGVVQFNEDLIECVCSFRPSARNQVLMAGYPNGSNSPPGAPAPRGGGGGAPTLGPGAAAAAAHHSHSQARAAHRAAARGAAGGAGAPDSSGSSVGGLTSAPEETSSAFSGSQEGDNDSNQDADMGSNEDAASHEGEGSPREDDGDGASSDGHHPGPGRLGRHPGLGPGGAPGHGDSSAHAHSATGAAHTHPLLKGAGGGSGREGAAAVRPAAAVPPAAHSSSSAAAAAQRSTKANILSHQRRLEEAAAAAATATAAARAAPTPEEEEEEEEPAAEESEGTTEAEARPRGRRASEDEEDDEEDEADEYDRESSPSEEGNGGAQ</sequence>
<evidence type="ECO:0008006" key="5">
    <source>
        <dbReference type="Google" id="ProtNLM"/>
    </source>
</evidence>
<evidence type="ECO:0000313" key="4">
    <source>
        <dbReference type="EMBL" id="CAE0634730.1"/>
    </source>
</evidence>
<dbReference type="InterPro" id="IPR046347">
    <property type="entry name" value="bZIP_sf"/>
</dbReference>
<feature type="region of interest" description="Disordered" evidence="2">
    <location>
        <begin position="284"/>
        <end position="578"/>
    </location>
</feature>
<dbReference type="EMBL" id="HBIU01029207">
    <property type="protein sequence ID" value="CAE0634719.1"/>
    <property type="molecule type" value="Transcribed_RNA"/>
</dbReference>
<dbReference type="SUPFAM" id="SSF57959">
    <property type="entry name" value="Leucine zipper domain"/>
    <property type="match status" value="1"/>
</dbReference>
<feature type="compositionally biased region" description="Low complexity" evidence="2">
    <location>
        <begin position="308"/>
        <end position="318"/>
    </location>
</feature>
<feature type="coiled-coil region" evidence="1">
    <location>
        <begin position="140"/>
        <end position="167"/>
    </location>
</feature>
<evidence type="ECO:0000256" key="2">
    <source>
        <dbReference type="SAM" id="MobiDB-lite"/>
    </source>
</evidence>
<feature type="compositionally biased region" description="Low complexity" evidence="2">
    <location>
        <begin position="502"/>
        <end position="518"/>
    </location>
</feature>
<evidence type="ECO:0000313" key="3">
    <source>
        <dbReference type="EMBL" id="CAE0634719.1"/>
    </source>
</evidence>
<organism evidence="3">
    <name type="scientific">Heterosigma akashiwo</name>
    <name type="common">Chromophytic alga</name>
    <name type="synonym">Heterosigma carterae</name>
    <dbReference type="NCBI Taxonomy" id="2829"/>
    <lineage>
        <taxon>Eukaryota</taxon>
        <taxon>Sar</taxon>
        <taxon>Stramenopiles</taxon>
        <taxon>Ochrophyta</taxon>
        <taxon>Raphidophyceae</taxon>
        <taxon>Chattonellales</taxon>
        <taxon>Chattonellaceae</taxon>
        <taxon>Heterosigma</taxon>
    </lineage>
</organism>
<dbReference type="EMBL" id="HBIU01029220">
    <property type="protein sequence ID" value="CAE0634730.1"/>
    <property type="molecule type" value="Transcribed_RNA"/>
</dbReference>
<dbReference type="CDD" id="cd14686">
    <property type="entry name" value="bZIP"/>
    <property type="match status" value="1"/>
</dbReference>